<evidence type="ECO:0000256" key="7">
    <source>
        <dbReference type="ARBA" id="ARBA00022737"/>
    </source>
</evidence>
<evidence type="ECO:0000256" key="2">
    <source>
        <dbReference type="ARBA" id="ARBA00012513"/>
    </source>
</evidence>
<comment type="catalytic activity">
    <reaction evidence="15">
        <text>L-seryl-[protein] + ATP = O-phospho-L-seryl-[protein] + ADP + H(+)</text>
        <dbReference type="Rhea" id="RHEA:17989"/>
        <dbReference type="Rhea" id="RHEA-COMP:9863"/>
        <dbReference type="Rhea" id="RHEA-COMP:11604"/>
        <dbReference type="ChEBI" id="CHEBI:15378"/>
        <dbReference type="ChEBI" id="CHEBI:29999"/>
        <dbReference type="ChEBI" id="CHEBI:30616"/>
        <dbReference type="ChEBI" id="CHEBI:83421"/>
        <dbReference type="ChEBI" id="CHEBI:456216"/>
        <dbReference type="EC" id="2.7.11.1"/>
    </reaction>
</comment>
<dbReference type="SUPFAM" id="SSF52058">
    <property type="entry name" value="L domain-like"/>
    <property type="match status" value="1"/>
</dbReference>
<evidence type="ECO:0000256" key="1">
    <source>
        <dbReference type="ARBA" id="ARBA00004167"/>
    </source>
</evidence>
<dbReference type="InterPro" id="IPR011009">
    <property type="entry name" value="Kinase-like_dom_sf"/>
</dbReference>
<dbReference type="Gene3D" id="3.30.200.20">
    <property type="entry name" value="Phosphorylase Kinase, domain 1"/>
    <property type="match status" value="1"/>
</dbReference>
<feature type="transmembrane region" description="Helical" evidence="18">
    <location>
        <begin position="675"/>
        <end position="695"/>
    </location>
</feature>
<dbReference type="PROSITE" id="PS50011">
    <property type="entry name" value="PROTEIN_KINASE_DOM"/>
    <property type="match status" value="1"/>
</dbReference>
<evidence type="ECO:0000256" key="15">
    <source>
        <dbReference type="ARBA" id="ARBA00048679"/>
    </source>
</evidence>
<dbReference type="InterPro" id="IPR000719">
    <property type="entry name" value="Prot_kinase_dom"/>
</dbReference>
<dbReference type="InterPro" id="IPR017441">
    <property type="entry name" value="Protein_kinase_ATP_BS"/>
</dbReference>
<evidence type="ECO:0000256" key="8">
    <source>
        <dbReference type="ARBA" id="ARBA00022741"/>
    </source>
</evidence>
<dbReference type="FunFam" id="3.30.200.20:FF:000394">
    <property type="entry name" value="Leucine-rich repeat receptor-like protein kinase"/>
    <property type="match status" value="1"/>
</dbReference>
<evidence type="ECO:0000256" key="10">
    <source>
        <dbReference type="ARBA" id="ARBA00022840"/>
    </source>
</evidence>
<dbReference type="InterPro" id="IPR008271">
    <property type="entry name" value="Ser/Thr_kinase_AS"/>
</dbReference>
<organism evidence="20 21">
    <name type="scientific">Marchantia polymorpha subsp. ruderalis</name>
    <dbReference type="NCBI Taxonomy" id="1480154"/>
    <lineage>
        <taxon>Eukaryota</taxon>
        <taxon>Viridiplantae</taxon>
        <taxon>Streptophyta</taxon>
        <taxon>Embryophyta</taxon>
        <taxon>Marchantiophyta</taxon>
        <taxon>Marchantiopsida</taxon>
        <taxon>Marchantiidae</taxon>
        <taxon>Marchantiales</taxon>
        <taxon>Marchantiaceae</taxon>
        <taxon>Marchantia</taxon>
    </lineage>
</organism>
<dbReference type="GO" id="GO:0004674">
    <property type="term" value="F:protein serine/threonine kinase activity"/>
    <property type="evidence" value="ECO:0007669"/>
    <property type="project" value="UniProtKB-KW"/>
</dbReference>
<keyword evidence="11 18" id="KW-1133">Transmembrane helix</keyword>
<dbReference type="EC" id="2.7.11.1" evidence="2"/>
<evidence type="ECO:0000256" key="11">
    <source>
        <dbReference type="ARBA" id="ARBA00022989"/>
    </source>
</evidence>
<dbReference type="CDD" id="cd14066">
    <property type="entry name" value="STKc_IRAK"/>
    <property type="match status" value="1"/>
</dbReference>
<keyword evidence="21" id="KW-1185">Reference proteome</keyword>
<keyword evidence="12 18" id="KW-0472">Membrane</keyword>
<keyword evidence="6 18" id="KW-0812">Transmembrane</keyword>
<keyword evidence="5" id="KW-0808">Transferase</keyword>
<keyword evidence="3" id="KW-0723">Serine/threonine-protein kinase</keyword>
<dbReference type="PROSITE" id="PS51450">
    <property type="entry name" value="LRR"/>
    <property type="match status" value="1"/>
</dbReference>
<dbReference type="FunFam" id="1.10.510.10:FF:000146">
    <property type="entry name" value="LRR receptor-like serine/threonine-protein kinase IOS1"/>
    <property type="match status" value="1"/>
</dbReference>
<dbReference type="InterPro" id="IPR001611">
    <property type="entry name" value="Leu-rich_rpt"/>
</dbReference>
<dbReference type="GO" id="GO:0005524">
    <property type="term" value="F:ATP binding"/>
    <property type="evidence" value="ECO:0007669"/>
    <property type="project" value="UniProtKB-UniRule"/>
</dbReference>
<proteinExistence type="predicted"/>
<evidence type="ECO:0000313" key="20">
    <source>
        <dbReference type="EMBL" id="OAE34282.1"/>
    </source>
</evidence>
<gene>
    <name evidence="20" type="ORF">AXG93_4145s1170</name>
</gene>
<protein>
    <recommendedName>
        <fullName evidence="2">non-specific serine/threonine protein kinase</fullName>
        <ecNumber evidence="2">2.7.11.1</ecNumber>
    </recommendedName>
</protein>
<dbReference type="InterPro" id="IPR024788">
    <property type="entry name" value="Malectin-like_Carb-bd_dom"/>
</dbReference>
<evidence type="ECO:0000256" key="12">
    <source>
        <dbReference type="ARBA" id="ARBA00023136"/>
    </source>
</evidence>
<keyword evidence="4" id="KW-0433">Leucine-rich repeat</keyword>
<keyword evidence="7" id="KW-0677">Repeat</keyword>
<comment type="subcellular location">
    <subcellularLocation>
        <location evidence="1">Membrane</location>
        <topology evidence="1">Single-pass membrane protein</topology>
    </subcellularLocation>
</comment>
<dbReference type="PANTHER" id="PTHR45631">
    <property type="entry name" value="OS07G0107800 PROTEIN-RELATED"/>
    <property type="match status" value="1"/>
</dbReference>
<dbReference type="Pfam" id="PF07714">
    <property type="entry name" value="PK_Tyr_Ser-Thr"/>
    <property type="match status" value="1"/>
</dbReference>
<dbReference type="GO" id="GO:0016020">
    <property type="term" value="C:membrane"/>
    <property type="evidence" value="ECO:0007669"/>
    <property type="project" value="UniProtKB-SubCell"/>
</dbReference>
<evidence type="ECO:0000256" key="9">
    <source>
        <dbReference type="ARBA" id="ARBA00022777"/>
    </source>
</evidence>
<name>A0A176WPN9_MARPO</name>
<dbReference type="PANTHER" id="PTHR45631:SF68">
    <property type="entry name" value="REPEAT FAMILY PROTEIN, PUTATIVE, EXPRESSED-RELATED"/>
    <property type="match status" value="1"/>
</dbReference>
<feature type="binding site" evidence="16">
    <location>
        <position position="764"/>
    </location>
    <ligand>
        <name>ATP</name>
        <dbReference type="ChEBI" id="CHEBI:30616"/>
    </ligand>
</feature>
<evidence type="ECO:0000256" key="6">
    <source>
        <dbReference type="ARBA" id="ARBA00022692"/>
    </source>
</evidence>
<dbReference type="EMBL" id="LVLJ01000431">
    <property type="protein sequence ID" value="OAE34282.1"/>
    <property type="molecule type" value="Genomic_DNA"/>
</dbReference>
<evidence type="ECO:0000256" key="16">
    <source>
        <dbReference type="PROSITE-ProRule" id="PRU10141"/>
    </source>
</evidence>
<dbReference type="AlphaFoldDB" id="A0A176WPN9"/>
<comment type="catalytic activity">
    <reaction evidence="14">
        <text>L-threonyl-[protein] + ATP = O-phospho-L-threonyl-[protein] + ADP + H(+)</text>
        <dbReference type="Rhea" id="RHEA:46608"/>
        <dbReference type="Rhea" id="RHEA-COMP:11060"/>
        <dbReference type="Rhea" id="RHEA-COMP:11605"/>
        <dbReference type="ChEBI" id="CHEBI:15378"/>
        <dbReference type="ChEBI" id="CHEBI:30013"/>
        <dbReference type="ChEBI" id="CHEBI:30616"/>
        <dbReference type="ChEBI" id="CHEBI:61977"/>
        <dbReference type="ChEBI" id="CHEBI:456216"/>
        <dbReference type="EC" id="2.7.11.1"/>
    </reaction>
</comment>
<dbReference type="SUPFAM" id="SSF56112">
    <property type="entry name" value="Protein kinase-like (PK-like)"/>
    <property type="match status" value="1"/>
</dbReference>
<evidence type="ECO:0000313" key="21">
    <source>
        <dbReference type="Proteomes" id="UP000077202"/>
    </source>
</evidence>
<evidence type="ECO:0000259" key="19">
    <source>
        <dbReference type="PROSITE" id="PS50011"/>
    </source>
</evidence>
<evidence type="ECO:0000256" key="14">
    <source>
        <dbReference type="ARBA" id="ARBA00047899"/>
    </source>
</evidence>
<evidence type="ECO:0000256" key="17">
    <source>
        <dbReference type="SAM" id="MobiDB-lite"/>
    </source>
</evidence>
<dbReference type="Gene3D" id="3.80.10.10">
    <property type="entry name" value="Ribonuclease Inhibitor"/>
    <property type="match status" value="1"/>
</dbReference>
<evidence type="ECO:0000256" key="13">
    <source>
        <dbReference type="ARBA" id="ARBA00023170"/>
    </source>
</evidence>
<dbReference type="PROSITE" id="PS00107">
    <property type="entry name" value="PROTEIN_KINASE_ATP"/>
    <property type="match status" value="1"/>
</dbReference>
<dbReference type="InterPro" id="IPR001245">
    <property type="entry name" value="Ser-Thr/Tyr_kinase_cat_dom"/>
</dbReference>
<feature type="domain" description="Protein kinase" evidence="19">
    <location>
        <begin position="736"/>
        <end position="1016"/>
    </location>
</feature>
<dbReference type="InterPro" id="IPR032675">
    <property type="entry name" value="LRR_dom_sf"/>
</dbReference>
<dbReference type="PROSITE" id="PS00108">
    <property type="entry name" value="PROTEIN_KINASE_ST"/>
    <property type="match status" value="1"/>
</dbReference>
<dbReference type="Pfam" id="PF12819">
    <property type="entry name" value="Malectin_like"/>
    <property type="match status" value="1"/>
</dbReference>
<keyword evidence="10 16" id="KW-0067">ATP-binding</keyword>
<evidence type="ECO:0000256" key="5">
    <source>
        <dbReference type="ARBA" id="ARBA00022679"/>
    </source>
</evidence>
<accession>A0A176WPN9</accession>
<dbReference type="Proteomes" id="UP000077202">
    <property type="component" value="Unassembled WGS sequence"/>
</dbReference>
<dbReference type="Gene3D" id="1.10.510.10">
    <property type="entry name" value="Transferase(Phosphotransferase) domain 1"/>
    <property type="match status" value="1"/>
</dbReference>
<keyword evidence="8 16" id="KW-0547">Nucleotide-binding</keyword>
<feature type="region of interest" description="Disordered" evidence="17">
    <location>
        <begin position="25"/>
        <end position="71"/>
    </location>
</feature>
<dbReference type="SMART" id="SM00220">
    <property type="entry name" value="S_TKc"/>
    <property type="match status" value="1"/>
</dbReference>
<evidence type="ECO:0000256" key="3">
    <source>
        <dbReference type="ARBA" id="ARBA00022527"/>
    </source>
</evidence>
<evidence type="ECO:0000256" key="4">
    <source>
        <dbReference type="ARBA" id="ARBA00022614"/>
    </source>
</evidence>
<keyword evidence="9" id="KW-0418">Kinase</keyword>
<keyword evidence="13" id="KW-0675">Receptor</keyword>
<sequence>MACAESLGLVPTVFTAPIWRRIGSQPRRKESAGPVSRNPVAAGLPGEGVGYEVDPGGRPVERSRSEIGRTAPGAGDVGCRKVCMESQHSVLSETACLDDEPTPARGNMLPSARTATGCQEISSVVELQQGNDAEFTFQPLTMIGAKSAPCIGAIVLCLSAVLVIAQPGFLSIDCGSTVNYTDSATGIHWVTDQGYVTTGRNTPPVSKTGSPLDDDRFFPERKKNCYTVPAEPGSTYLIRTVFNFLNLGLPLNDLSFQLFIESTPWTTISYNSETPSVDTSRVFEAIWNSTGSKINVCLVRGSGGNPFISTLELRKFDPTMYAAHDTGLNSGQMLSCWMRWNFGTPVNSLVRYPDDPYDRFWNFDGNVGNNYCPSTLRASDPDLVLPQLSGNRVPRKVMQDACVGTESQPNMLLVISFPETVQLFYNIIYFQEIDDNANATNANATNVRGIRVHMDFGNFKATDFNLTGEGIQISSSSFNLSSTGFSATLSKLPESRLLPLVNAAESYLMINVSSNSTDANDASALERVKAGFNLPDYPGDPCYPAAWDWVACDTNFQPARVSQVNISGYNTKGVLNPAINDLSQLTSLLLDNNHLSGVIPDLKGLTKLVTVHLQNNQLSGAFPDYLLLVPSLVELCDANPLFDCKNKSHSCLGGGASNHTVVGGVSGGGASVATVVGGVFGGLAFLSLIVVCLVVKKKRVLARERRRLAGEPNSSNFNGDENTACFKSEQIQKLTNNFEKKIGQGSYGAVYLGELDTGKKIAVKVHDAMSRQGINEFINEVNLLSRVHHRNLVSLLGYCEEMDQQVLVYEYMGNGNLREHLGGNLKKEPLSWKTRLDIAIDSGKGLEYLHKDCHPQIIHRDVKSSNILLDENFVAKVADFGLSKAGPDGGFQSGISTVVVGTPGYFDPEYFMTQRLTYKSDVYSFGIVLLEVISGVPPMTSQLPDGSAGTLVEWVKRQLPTNILGIADENLDGQYSEDVMIKVIQLAVSCIALESVNRPDMQQIVRVLCEARDAEFPVESVPQNPFSVFRPLSFSFSTSMKSTDSSGPPAERVLSSARLDRSNIDASYEVGR</sequence>
<evidence type="ECO:0000256" key="18">
    <source>
        <dbReference type="SAM" id="Phobius"/>
    </source>
</evidence>
<reference evidence="20" key="1">
    <citation type="submission" date="2016-03" db="EMBL/GenBank/DDBJ databases">
        <title>Mechanisms controlling the formation of the plant cell surface in tip-growing cells are functionally conserved among land plants.</title>
        <authorList>
            <person name="Honkanen S."/>
            <person name="Jones V.A."/>
            <person name="Morieri G."/>
            <person name="Champion C."/>
            <person name="Hetherington A.J."/>
            <person name="Kelly S."/>
            <person name="Saint-Marcoux D."/>
            <person name="Proust H."/>
            <person name="Prescott H."/>
            <person name="Dolan L."/>
        </authorList>
    </citation>
    <scope>NUCLEOTIDE SEQUENCE [LARGE SCALE GENOMIC DNA]</scope>
    <source>
        <tissue evidence="20">Whole gametophyte</tissue>
    </source>
</reference>
<comment type="caution">
    <text evidence="20">The sequence shown here is derived from an EMBL/GenBank/DDBJ whole genome shotgun (WGS) entry which is preliminary data.</text>
</comment>